<evidence type="ECO:0000256" key="1">
    <source>
        <dbReference type="SAM" id="Coils"/>
    </source>
</evidence>
<evidence type="ECO:0000313" key="2">
    <source>
        <dbReference type="EMBL" id="KOM34724.1"/>
    </source>
</evidence>
<proteinExistence type="predicted"/>
<evidence type="ECO:0000313" key="3">
    <source>
        <dbReference type="Proteomes" id="UP000053144"/>
    </source>
</evidence>
<reference evidence="3" key="1">
    <citation type="journal article" date="2015" name="Proc. Natl. Acad. Sci. U.S.A.">
        <title>Genome sequencing of adzuki bean (Vigna angularis) provides insight into high starch and low fat accumulation and domestication.</title>
        <authorList>
            <person name="Yang K."/>
            <person name="Tian Z."/>
            <person name="Chen C."/>
            <person name="Luo L."/>
            <person name="Zhao B."/>
            <person name="Wang Z."/>
            <person name="Yu L."/>
            <person name="Li Y."/>
            <person name="Sun Y."/>
            <person name="Li W."/>
            <person name="Chen Y."/>
            <person name="Li Y."/>
            <person name="Zhang Y."/>
            <person name="Ai D."/>
            <person name="Zhao J."/>
            <person name="Shang C."/>
            <person name="Ma Y."/>
            <person name="Wu B."/>
            <person name="Wang M."/>
            <person name="Gao L."/>
            <person name="Sun D."/>
            <person name="Zhang P."/>
            <person name="Guo F."/>
            <person name="Wang W."/>
            <person name="Li Y."/>
            <person name="Wang J."/>
            <person name="Varshney R.K."/>
            <person name="Wang J."/>
            <person name="Ling H.Q."/>
            <person name="Wan P."/>
        </authorList>
    </citation>
    <scope>NUCLEOTIDE SEQUENCE</scope>
    <source>
        <strain evidence="3">cv. Jingnong 6</strain>
    </source>
</reference>
<organism evidence="2 3">
    <name type="scientific">Phaseolus angularis</name>
    <name type="common">Azuki bean</name>
    <name type="synonym">Vigna angularis</name>
    <dbReference type="NCBI Taxonomy" id="3914"/>
    <lineage>
        <taxon>Eukaryota</taxon>
        <taxon>Viridiplantae</taxon>
        <taxon>Streptophyta</taxon>
        <taxon>Embryophyta</taxon>
        <taxon>Tracheophyta</taxon>
        <taxon>Spermatophyta</taxon>
        <taxon>Magnoliopsida</taxon>
        <taxon>eudicotyledons</taxon>
        <taxon>Gunneridae</taxon>
        <taxon>Pentapetalae</taxon>
        <taxon>rosids</taxon>
        <taxon>fabids</taxon>
        <taxon>Fabales</taxon>
        <taxon>Fabaceae</taxon>
        <taxon>Papilionoideae</taxon>
        <taxon>50 kb inversion clade</taxon>
        <taxon>NPAAA clade</taxon>
        <taxon>indigoferoid/millettioid clade</taxon>
        <taxon>Phaseoleae</taxon>
        <taxon>Vigna</taxon>
    </lineage>
</organism>
<dbReference type="Gramene" id="KOM34724">
    <property type="protein sequence ID" value="KOM34724"/>
    <property type="gene ID" value="LR48_Vigan02g087400"/>
</dbReference>
<keyword evidence="1" id="KW-0175">Coiled coil</keyword>
<dbReference type="AlphaFoldDB" id="A0A0L9TX14"/>
<sequence length="187" mass="21066">MIEPMLEKDTIEAVLEFASRGAMLVWYLREFANRRNVGDVQVKLTAEKKVVEDLRAQLEALTPEHKGCGMQQSKLQEDLDEVHGELSITAQQLKDTRSRSDQIVEEAGRLKLEAKQLAESEKELQSKVDHLTEEVERANEAIATLNTNDKIEHEEGFNKALRQAAFLLGRIPWPPVSTSAKTSAMGR</sequence>
<protein>
    <submittedName>
        <fullName evidence="2">Uncharacterized protein</fullName>
    </submittedName>
</protein>
<dbReference type="EMBL" id="CM003372">
    <property type="protein sequence ID" value="KOM34724.1"/>
    <property type="molecule type" value="Genomic_DNA"/>
</dbReference>
<dbReference type="Proteomes" id="UP000053144">
    <property type="component" value="Chromosome 2"/>
</dbReference>
<feature type="coiled-coil region" evidence="1">
    <location>
        <begin position="107"/>
        <end position="148"/>
    </location>
</feature>
<gene>
    <name evidence="2" type="ORF">LR48_Vigan02g087400</name>
</gene>
<name>A0A0L9TX14_PHAAN</name>
<accession>A0A0L9TX14</accession>